<dbReference type="AlphaFoldDB" id="A0A6L5YF45"/>
<comment type="function">
    <text evidence="2">May play the central regulatory role in sporulation. It may be an element of the effector pathway responsible for the activation of sporulation genes in response to nutritional stress. Spo0A may act in concert with spo0H (a sigma factor) to control the expression of some genes that are critical to the sporulation process.</text>
</comment>
<protein>
    <recommendedName>
        <fullName evidence="1">Stage 0 sporulation protein A homolog</fullName>
    </recommendedName>
</protein>
<sequence length="235" mass="26382">MHIAVCDDNVADRKQLERLLKRESDKRAASTGIIYTDSFGNSTALLSNPMQYDAFYIDMCLTEGTTGTDVVNALTAQGVNAPIILCCSKINYREQTYPENVIFLDKPIKVAELAQSIDHALEIMAKAVPLIELREDEDTIYVTEPDILYAEEEGRNVIVTLKDGRTVKVATTAINLFSQIENHPTFFAPTVRAILNGRYMEKLGFRKVIMCDGKKFPLHRNCVAYAKQLLAEYHA</sequence>
<reference evidence="5 6" key="1">
    <citation type="submission" date="2019-08" db="EMBL/GenBank/DDBJ databases">
        <title>In-depth cultivation of the pig gut microbiome towards novel bacterial diversity and tailored functional studies.</title>
        <authorList>
            <person name="Wylensek D."/>
            <person name="Hitch T.C.A."/>
            <person name="Clavel T."/>
        </authorList>
    </citation>
    <scope>NUCLEOTIDE SEQUENCE [LARGE SCALE GENOMIC DNA]</scope>
    <source>
        <strain evidence="5 6">WCA3-601-WT-6H</strain>
    </source>
</reference>
<dbReference type="SUPFAM" id="SSF52172">
    <property type="entry name" value="CheY-like"/>
    <property type="match status" value="1"/>
</dbReference>
<dbReference type="RefSeq" id="WP_154494801.1">
    <property type="nucleotide sequence ID" value="NZ_VUMU01000001.1"/>
</dbReference>
<dbReference type="GO" id="GO:0000160">
    <property type="term" value="P:phosphorelay signal transduction system"/>
    <property type="evidence" value="ECO:0007669"/>
    <property type="project" value="InterPro"/>
</dbReference>
<evidence type="ECO:0000313" key="6">
    <source>
        <dbReference type="Proteomes" id="UP000476055"/>
    </source>
</evidence>
<dbReference type="Gene3D" id="3.40.50.2300">
    <property type="match status" value="1"/>
</dbReference>
<evidence type="ECO:0000259" key="4">
    <source>
        <dbReference type="PROSITE" id="PS50110"/>
    </source>
</evidence>
<feature type="modified residue" description="4-aspartylphosphate" evidence="3">
    <location>
        <position position="58"/>
    </location>
</feature>
<dbReference type="Proteomes" id="UP000476055">
    <property type="component" value="Unassembled WGS sequence"/>
</dbReference>
<feature type="domain" description="Response regulatory" evidence="4">
    <location>
        <begin position="2"/>
        <end position="121"/>
    </location>
</feature>
<gene>
    <name evidence="5" type="ORF">FYJ59_00280</name>
</gene>
<dbReference type="Gene3D" id="2.40.50.1020">
    <property type="entry name" value="LytTr DNA-binding domain"/>
    <property type="match status" value="1"/>
</dbReference>
<evidence type="ECO:0000256" key="3">
    <source>
        <dbReference type="PROSITE-ProRule" id="PRU00169"/>
    </source>
</evidence>
<proteinExistence type="predicted"/>
<dbReference type="EMBL" id="VUMU01000001">
    <property type="protein sequence ID" value="MST56700.1"/>
    <property type="molecule type" value="Genomic_DNA"/>
</dbReference>
<dbReference type="InterPro" id="IPR001789">
    <property type="entry name" value="Sig_transdc_resp-reg_receiver"/>
</dbReference>
<evidence type="ECO:0000313" key="5">
    <source>
        <dbReference type="EMBL" id="MST56700.1"/>
    </source>
</evidence>
<name>A0A6L5YF45_9FIRM</name>
<comment type="caution">
    <text evidence="5">The sequence shown here is derived from an EMBL/GenBank/DDBJ whole genome shotgun (WGS) entry which is preliminary data.</text>
</comment>
<keyword evidence="3" id="KW-0597">Phosphoprotein</keyword>
<organism evidence="5 6">
    <name type="scientific">Waltera intestinalis</name>
    <dbReference type="NCBI Taxonomy" id="2606635"/>
    <lineage>
        <taxon>Bacteria</taxon>
        <taxon>Bacillati</taxon>
        <taxon>Bacillota</taxon>
        <taxon>Clostridia</taxon>
        <taxon>Lachnospirales</taxon>
        <taxon>Lachnospiraceae</taxon>
        <taxon>Waltera</taxon>
    </lineage>
</organism>
<evidence type="ECO:0000256" key="2">
    <source>
        <dbReference type="ARBA" id="ARBA00024867"/>
    </source>
</evidence>
<dbReference type="InterPro" id="IPR011006">
    <property type="entry name" value="CheY-like_superfamily"/>
</dbReference>
<keyword evidence="6" id="KW-1185">Reference proteome</keyword>
<dbReference type="PROSITE" id="PS50110">
    <property type="entry name" value="RESPONSE_REGULATORY"/>
    <property type="match status" value="1"/>
</dbReference>
<accession>A0A6L5YF45</accession>
<evidence type="ECO:0000256" key="1">
    <source>
        <dbReference type="ARBA" id="ARBA00018672"/>
    </source>
</evidence>